<dbReference type="InterPro" id="IPR000515">
    <property type="entry name" value="MetI-like"/>
</dbReference>
<keyword evidence="6 7" id="KW-0472">Membrane</keyword>
<feature type="domain" description="ABC transmembrane type-1" evidence="8">
    <location>
        <begin position="371"/>
        <end position="561"/>
    </location>
</feature>
<evidence type="ECO:0000256" key="2">
    <source>
        <dbReference type="ARBA" id="ARBA00022448"/>
    </source>
</evidence>
<evidence type="ECO:0000313" key="10">
    <source>
        <dbReference type="Proteomes" id="UP000662873"/>
    </source>
</evidence>
<evidence type="ECO:0000256" key="5">
    <source>
        <dbReference type="ARBA" id="ARBA00022989"/>
    </source>
</evidence>
<dbReference type="CDD" id="cd06261">
    <property type="entry name" value="TM_PBP2"/>
    <property type="match status" value="1"/>
</dbReference>
<dbReference type="PANTHER" id="PTHR43744:SF6">
    <property type="entry name" value="ABC TRANSPORTER PERMEASE PROTEIN YESQ-RELATED"/>
    <property type="match status" value="1"/>
</dbReference>
<dbReference type="GO" id="GO:0005886">
    <property type="term" value="C:plasma membrane"/>
    <property type="evidence" value="ECO:0007669"/>
    <property type="project" value="UniProtKB-SubCell"/>
</dbReference>
<feature type="transmembrane region" description="Helical" evidence="7">
    <location>
        <begin position="151"/>
        <end position="174"/>
    </location>
</feature>
<feature type="transmembrane region" description="Helical" evidence="7">
    <location>
        <begin position="375"/>
        <end position="396"/>
    </location>
</feature>
<dbReference type="Pfam" id="PF00528">
    <property type="entry name" value="BPD_transp_1"/>
    <property type="match status" value="1"/>
</dbReference>
<accession>A0A809R7X6</accession>
<keyword evidence="2 7" id="KW-0813">Transport</keyword>
<evidence type="ECO:0000313" key="9">
    <source>
        <dbReference type="EMBL" id="BBO22778.1"/>
    </source>
</evidence>
<dbReference type="PROSITE" id="PS50928">
    <property type="entry name" value="ABC_TM1"/>
    <property type="match status" value="1"/>
</dbReference>
<gene>
    <name evidence="9" type="ORF">NPRO_03730</name>
</gene>
<keyword evidence="5 7" id="KW-1133">Transmembrane helix</keyword>
<sequence>MLADLAYLIGVLASWAGWLLAARAVVMALQLALARPWTDRRAVGVSLAWTASLGGGLLVLSGGVAQAAGRPLGGGVPIPIFWIVAPWTAWGALACAAAAIGTALRHFASPPSQDDRSWIRVALFWTLGAALFGVLHIVVGGPVELLRGVAQVPWIAAVGILILLVGATSSMVWFQRHPAAKTLKLGAQHLALAVGSVVFGLPFVWLLLTSFKEDVDMASPEGLVWIPKVTQTVPYYDPERPLVETQLEGFTARGDILQRNPDGSAVIDIAEPYMLRGRTVTAQPPLRIVARQVPLAHLTLDGRKARGRVVQELDDGGRLVEVFDPPEMKGRLVQARPGEAPDIRQPGLRWQNYWEALQYLPPEANLGLAYLNNTLILVVLSVIGTLLSSSLVAYGFARIPFPGRETLFLVLLGTMMLPAAVTMLPNFLIFRWLGWVDTLMPLWVPAFFASAFNVFLFRQFFLGIPKELEDAATLDGCNPLRTYWQVMLPQLKPAVAVVAIWTFMGAWNNFMGPLIFINSSEKMPIAYAVQLYQADRAAEPGLLMAFATMSIVPVLAVFFFAQKYFIEGVSLSGLGGR</sequence>
<keyword evidence="3" id="KW-1003">Cell membrane</keyword>
<dbReference type="KEGG" id="npy:NPRO_03730"/>
<name>A0A809R7X6_9BACT</name>
<dbReference type="InterPro" id="IPR035906">
    <property type="entry name" value="MetI-like_sf"/>
</dbReference>
<feature type="transmembrane region" description="Helical" evidence="7">
    <location>
        <begin position="186"/>
        <end position="208"/>
    </location>
</feature>
<evidence type="ECO:0000256" key="4">
    <source>
        <dbReference type="ARBA" id="ARBA00022692"/>
    </source>
</evidence>
<keyword evidence="4 7" id="KW-0812">Transmembrane</keyword>
<evidence type="ECO:0000259" key="8">
    <source>
        <dbReference type="PROSITE" id="PS50928"/>
    </source>
</evidence>
<feature type="transmembrane region" description="Helical" evidence="7">
    <location>
        <begin position="6"/>
        <end position="33"/>
    </location>
</feature>
<dbReference type="Proteomes" id="UP000662873">
    <property type="component" value="Chromosome"/>
</dbReference>
<evidence type="ECO:0000256" key="3">
    <source>
        <dbReference type="ARBA" id="ARBA00022475"/>
    </source>
</evidence>
<dbReference type="PANTHER" id="PTHR43744">
    <property type="entry name" value="ABC TRANSPORTER PERMEASE PROTEIN MG189-RELATED-RELATED"/>
    <property type="match status" value="1"/>
</dbReference>
<comment type="similarity">
    <text evidence="7">Belongs to the binding-protein-dependent transport system permease family.</text>
</comment>
<feature type="transmembrane region" description="Helical" evidence="7">
    <location>
        <begin position="541"/>
        <end position="561"/>
    </location>
</feature>
<dbReference type="AlphaFoldDB" id="A0A809R7X6"/>
<organism evidence="9 10">
    <name type="scientific">Candidatus Nitrosymbiomonas proteolyticus</name>
    <dbReference type="NCBI Taxonomy" id="2608984"/>
    <lineage>
        <taxon>Bacteria</taxon>
        <taxon>Bacillati</taxon>
        <taxon>Armatimonadota</taxon>
        <taxon>Armatimonadota incertae sedis</taxon>
        <taxon>Candidatus Nitrosymbiomonas</taxon>
    </lineage>
</organism>
<feature type="transmembrane region" description="Helical" evidence="7">
    <location>
        <begin position="121"/>
        <end position="139"/>
    </location>
</feature>
<feature type="transmembrane region" description="Helical" evidence="7">
    <location>
        <begin position="80"/>
        <end position="100"/>
    </location>
</feature>
<dbReference type="EMBL" id="AP021858">
    <property type="protein sequence ID" value="BBO22778.1"/>
    <property type="molecule type" value="Genomic_DNA"/>
</dbReference>
<dbReference type="Gene3D" id="1.10.3720.10">
    <property type="entry name" value="MetI-like"/>
    <property type="match status" value="1"/>
</dbReference>
<evidence type="ECO:0000256" key="6">
    <source>
        <dbReference type="ARBA" id="ARBA00023136"/>
    </source>
</evidence>
<evidence type="ECO:0000256" key="7">
    <source>
        <dbReference type="RuleBase" id="RU363032"/>
    </source>
</evidence>
<evidence type="ECO:0000256" key="1">
    <source>
        <dbReference type="ARBA" id="ARBA00004651"/>
    </source>
</evidence>
<feature type="transmembrane region" description="Helical" evidence="7">
    <location>
        <begin position="45"/>
        <end position="68"/>
    </location>
</feature>
<reference evidence="9" key="1">
    <citation type="journal article" name="DNA Res.">
        <title>The physiological potential of anammox bacteria as revealed by their core genome structure.</title>
        <authorList>
            <person name="Okubo T."/>
            <person name="Toyoda A."/>
            <person name="Fukuhara K."/>
            <person name="Uchiyama I."/>
            <person name="Harigaya Y."/>
            <person name="Kuroiwa M."/>
            <person name="Suzuki T."/>
            <person name="Murakami Y."/>
            <person name="Suwa Y."/>
            <person name="Takami H."/>
        </authorList>
    </citation>
    <scope>NUCLEOTIDE SEQUENCE</scope>
    <source>
        <strain evidence="9">317325-2</strain>
    </source>
</reference>
<feature type="transmembrane region" description="Helical" evidence="7">
    <location>
        <begin position="439"/>
        <end position="457"/>
    </location>
</feature>
<protein>
    <recommendedName>
        <fullName evidence="8">ABC transmembrane type-1 domain-containing protein</fullName>
    </recommendedName>
</protein>
<dbReference type="GO" id="GO:0055085">
    <property type="term" value="P:transmembrane transport"/>
    <property type="evidence" value="ECO:0007669"/>
    <property type="project" value="InterPro"/>
</dbReference>
<dbReference type="SUPFAM" id="SSF161098">
    <property type="entry name" value="MetI-like"/>
    <property type="match status" value="1"/>
</dbReference>
<proteinExistence type="inferred from homology"/>
<comment type="subcellular location">
    <subcellularLocation>
        <location evidence="1 7">Cell membrane</location>
        <topology evidence="1 7">Multi-pass membrane protein</topology>
    </subcellularLocation>
</comment>
<feature type="transmembrane region" description="Helical" evidence="7">
    <location>
        <begin position="408"/>
        <end position="433"/>
    </location>
</feature>
<feature type="transmembrane region" description="Helical" evidence="7">
    <location>
        <begin position="494"/>
        <end position="517"/>
    </location>
</feature>